<evidence type="ECO:0000256" key="1">
    <source>
        <dbReference type="ARBA" id="ARBA00022884"/>
    </source>
</evidence>
<dbReference type="PANTHER" id="PTHR48026">
    <property type="entry name" value="HOMOLOGOUS TO DROSOPHILA SQD (SQUID) PROTEIN"/>
    <property type="match status" value="1"/>
</dbReference>
<protein>
    <submittedName>
        <fullName evidence="2 3">Heterogeneous nuclear ribonucleoprotein A1</fullName>
    </submittedName>
</protein>
<reference evidence="5" key="3">
    <citation type="journal article" date="2013" name="Nat. Biotechnol.">
        <title>Chinese hamster genome sequenced from sorted chromosomes.</title>
        <authorList>
            <person name="Brinkrolf K."/>
            <person name="Rupp O."/>
            <person name="Laux H."/>
            <person name="Kollin F."/>
            <person name="Ernst W."/>
            <person name="Linke B."/>
            <person name="Kofler R."/>
            <person name="Romand S."/>
            <person name="Hesse F."/>
            <person name="Budach W.E."/>
            <person name="Galosy S."/>
            <person name="Muller D."/>
            <person name="Noll T."/>
            <person name="Wienberg J."/>
            <person name="Jostock T."/>
            <person name="Leonard M."/>
            <person name="Grillari J."/>
            <person name="Tauch A."/>
            <person name="Goesmann A."/>
            <person name="Helk B."/>
            <person name="Mott J.E."/>
            <person name="Puhler A."/>
            <person name="Borth N."/>
        </authorList>
    </citation>
    <scope>NUCLEOTIDE SEQUENCE [LARGE SCALE GENOMIC DNA]</scope>
    <source>
        <strain evidence="5">17A/GY</strain>
    </source>
</reference>
<sequence>MTDKDGRQKRASAFVNVDEHDSEVKIVFQKYHQVSCHYLEVREAMQKQGMASASSSLRGWNGSGKSGIGHEVSLSDSVVVALEAAEVGVAVIKFCGYNGFGNGGYGEGGPVYSEGTRGYNSSGQSYTNQNSGCADSCEISETYKPRKYREF</sequence>
<dbReference type="GO" id="GO:0000398">
    <property type="term" value="P:mRNA splicing, via spliceosome"/>
    <property type="evidence" value="ECO:0007669"/>
    <property type="project" value="TreeGrafter"/>
</dbReference>
<accession>G3HPA6</accession>
<gene>
    <name evidence="3" type="ORF">H671_xg20125</name>
    <name evidence="2" type="ORF">I79_012614</name>
</gene>
<dbReference type="AlphaFoldDB" id="G3HPA6"/>
<organism evidence="2 4">
    <name type="scientific">Cricetulus griseus</name>
    <name type="common">Chinese hamster</name>
    <name type="synonym">Cricetulus barabensis griseus</name>
    <dbReference type="NCBI Taxonomy" id="10029"/>
    <lineage>
        <taxon>Eukaryota</taxon>
        <taxon>Metazoa</taxon>
        <taxon>Chordata</taxon>
        <taxon>Craniata</taxon>
        <taxon>Vertebrata</taxon>
        <taxon>Euteleostomi</taxon>
        <taxon>Mammalia</taxon>
        <taxon>Eutheria</taxon>
        <taxon>Euarchontoglires</taxon>
        <taxon>Glires</taxon>
        <taxon>Rodentia</taxon>
        <taxon>Myomorpha</taxon>
        <taxon>Muroidea</taxon>
        <taxon>Cricetidae</taxon>
        <taxon>Cricetinae</taxon>
        <taxon>Cricetulus</taxon>
    </lineage>
</organism>
<dbReference type="GO" id="GO:0071013">
    <property type="term" value="C:catalytic step 2 spliceosome"/>
    <property type="evidence" value="ECO:0007669"/>
    <property type="project" value="TreeGrafter"/>
</dbReference>
<dbReference type="GO" id="GO:0003730">
    <property type="term" value="F:mRNA 3'-UTR binding"/>
    <property type="evidence" value="ECO:0007669"/>
    <property type="project" value="TreeGrafter"/>
</dbReference>
<dbReference type="EMBL" id="KE683712">
    <property type="protein sequence ID" value="ERE65566.1"/>
    <property type="molecule type" value="Genomic_DNA"/>
</dbReference>
<dbReference type="EMBL" id="JH000569">
    <property type="protein sequence ID" value="EGW08412.1"/>
    <property type="molecule type" value="Genomic_DNA"/>
</dbReference>
<dbReference type="Proteomes" id="UP000001075">
    <property type="component" value="Unassembled WGS sequence"/>
</dbReference>
<keyword evidence="1" id="KW-0694">RNA-binding</keyword>
<dbReference type="Proteomes" id="UP000030759">
    <property type="component" value="Unassembled WGS sequence"/>
</dbReference>
<proteinExistence type="predicted"/>
<reference evidence="3" key="4">
    <citation type="submission" date="2013-03" db="EMBL/GenBank/DDBJ databases">
        <title>Chinese hamster genome sequenced from sorted chromosomes.</title>
        <authorList>
            <person name="Brinkrolf K."/>
            <person name="Rupp O."/>
            <person name="Laux H."/>
            <person name="Kollin F."/>
            <person name="Ernst W."/>
            <person name="Linke B."/>
            <person name="Kofler R."/>
            <person name="Romand S."/>
            <person name="Hesse F."/>
            <person name="Budach W.E."/>
            <person name="Galosy S."/>
            <person name="Muller D."/>
            <person name="Noll T."/>
            <person name="Wienberg J."/>
            <person name="Jostock T."/>
            <person name="Leonard M."/>
            <person name="Grillari J."/>
            <person name="Tauch A."/>
            <person name="Goesmann A."/>
            <person name="Helk B."/>
            <person name="Mott J.E."/>
            <person name="Puehler A."/>
            <person name="Borth N."/>
        </authorList>
    </citation>
    <scope>NUCLEOTIDE SEQUENCE</scope>
    <source>
        <strain evidence="3">17A/GY</strain>
    </source>
</reference>
<evidence type="ECO:0000313" key="4">
    <source>
        <dbReference type="Proteomes" id="UP000001075"/>
    </source>
</evidence>
<evidence type="ECO:0000313" key="5">
    <source>
        <dbReference type="Proteomes" id="UP000030759"/>
    </source>
</evidence>
<dbReference type="PANTHER" id="PTHR48026:SF2">
    <property type="entry name" value="HETEROGENEOUS NUCLEAR RIBONUCLEOPROTEIN A1-RELATED"/>
    <property type="match status" value="1"/>
</dbReference>
<dbReference type="STRING" id="10029.G3HPA6"/>
<keyword evidence="2" id="KW-0687">Ribonucleoprotein</keyword>
<evidence type="ECO:0000313" key="3">
    <source>
        <dbReference type="EMBL" id="ERE65566.1"/>
    </source>
</evidence>
<reference evidence="2" key="2">
    <citation type="submission" date="2011-08" db="EMBL/GenBank/DDBJ databases">
        <title>The genomic sequence of the Chinese hamster ovary CHO-K1 cell line.</title>
        <authorList>
            <person name="Xu X."/>
            <person name="Nagarajan H."/>
            <person name="Lewis N.E."/>
            <person name="Pan S."/>
            <person name="Cai Z."/>
            <person name="Liu X."/>
            <person name="Chen W."/>
            <person name="Xie M."/>
            <person name="Wang W."/>
            <person name="Hammond S."/>
            <person name="Andersen M.R."/>
            <person name="Neff N."/>
            <person name="Passarelli B."/>
            <person name="Koh W."/>
            <person name="Fan C.H."/>
            <person name="Wang J."/>
            <person name="Gui Y."/>
            <person name="Lee K.H."/>
            <person name="Betenbaugh M.J."/>
            <person name="Quake S.R."/>
            <person name="Famili I."/>
            <person name="Palsson B.O."/>
            <person name="Wang J."/>
        </authorList>
    </citation>
    <scope>NUCLEOTIDE SEQUENCE</scope>
</reference>
<evidence type="ECO:0000313" key="2">
    <source>
        <dbReference type="EMBL" id="EGW08412.1"/>
    </source>
</evidence>
<name>G3HPA6_CRIGR</name>
<reference evidence="4" key="1">
    <citation type="journal article" date="2011" name="Nat. Biotechnol.">
        <title>The genomic sequence of the Chinese hamster ovary (CHO)-K1 cell line.</title>
        <authorList>
            <person name="Xu X."/>
            <person name="Nagarajan H."/>
            <person name="Lewis N.E."/>
            <person name="Pan S."/>
            <person name="Cai Z."/>
            <person name="Liu X."/>
            <person name="Chen W."/>
            <person name="Xie M."/>
            <person name="Wang W."/>
            <person name="Hammond S."/>
            <person name="Andersen M.R."/>
            <person name="Neff N."/>
            <person name="Passarelli B."/>
            <person name="Koh W."/>
            <person name="Fan H.C."/>
            <person name="Wang J."/>
            <person name="Gui Y."/>
            <person name="Lee K.H."/>
            <person name="Betenbaugh M.J."/>
            <person name="Quake S.R."/>
            <person name="Famili I."/>
            <person name="Palsson B.O."/>
            <person name="Wang J."/>
        </authorList>
    </citation>
    <scope>NUCLEOTIDE SEQUENCE [LARGE SCALE GENOMIC DNA]</scope>
    <source>
        <strain evidence="4">CHO K1 cell line</strain>
    </source>
</reference>